<protein>
    <submittedName>
        <fullName evidence="2">Uncharacterized protein</fullName>
    </submittedName>
</protein>
<evidence type="ECO:0000256" key="1">
    <source>
        <dbReference type="SAM" id="Phobius"/>
    </source>
</evidence>
<keyword evidence="1" id="KW-1133">Transmembrane helix</keyword>
<evidence type="ECO:0000313" key="2">
    <source>
        <dbReference type="EMBL" id="KAF2268675.1"/>
    </source>
</evidence>
<organism evidence="2 3">
    <name type="scientific">Lojkania enalia</name>
    <dbReference type="NCBI Taxonomy" id="147567"/>
    <lineage>
        <taxon>Eukaryota</taxon>
        <taxon>Fungi</taxon>
        <taxon>Dikarya</taxon>
        <taxon>Ascomycota</taxon>
        <taxon>Pezizomycotina</taxon>
        <taxon>Dothideomycetes</taxon>
        <taxon>Pleosporomycetidae</taxon>
        <taxon>Pleosporales</taxon>
        <taxon>Pleosporales incertae sedis</taxon>
        <taxon>Lojkania</taxon>
    </lineage>
</organism>
<comment type="caution">
    <text evidence="2">The sequence shown here is derived from an EMBL/GenBank/DDBJ whole genome shotgun (WGS) entry which is preliminary data.</text>
</comment>
<dbReference type="AlphaFoldDB" id="A0A9P4KJJ6"/>
<proteinExistence type="predicted"/>
<dbReference type="EMBL" id="ML986585">
    <property type="protein sequence ID" value="KAF2268675.1"/>
    <property type="molecule type" value="Genomic_DNA"/>
</dbReference>
<dbReference type="Proteomes" id="UP000800093">
    <property type="component" value="Unassembled WGS sequence"/>
</dbReference>
<evidence type="ECO:0000313" key="3">
    <source>
        <dbReference type="Proteomes" id="UP000800093"/>
    </source>
</evidence>
<name>A0A9P4KJJ6_9PLEO</name>
<feature type="transmembrane region" description="Helical" evidence="1">
    <location>
        <begin position="29"/>
        <end position="49"/>
    </location>
</feature>
<accession>A0A9P4KJJ6</accession>
<keyword evidence="3" id="KW-1185">Reference proteome</keyword>
<keyword evidence="1" id="KW-0472">Membrane</keyword>
<sequence>MIISFSHVISHLILLSFIKNKSWVSKRSIVFLASASNFSALWCSLYYCFKNT</sequence>
<gene>
    <name evidence="2" type="ORF">CC78DRAFT_350216</name>
</gene>
<keyword evidence="1" id="KW-0812">Transmembrane</keyword>
<reference evidence="3" key="1">
    <citation type="journal article" date="2020" name="Stud. Mycol.">
        <title>101 Dothideomycetes genomes: A test case for predicting lifestyles and emergence of pathogens.</title>
        <authorList>
            <person name="Haridas S."/>
            <person name="Albert R."/>
            <person name="Binder M."/>
            <person name="Bloem J."/>
            <person name="LaButti K."/>
            <person name="Salamov A."/>
            <person name="Andreopoulos B."/>
            <person name="Baker S."/>
            <person name="Barry K."/>
            <person name="Bills G."/>
            <person name="Bluhm B."/>
            <person name="Cannon C."/>
            <person name="Castanera R."/>
            <person name="Culley D."/>
            <person name="Daum C."/>
            <person name="Ezra D."/>
            <person name="Gonzalez J."/>
            <person name="Henrissat B."/>
            <person name="Kuo A."/>
            <person name="Liang C."/>
            <person name="Lipzen A."/>
            <person name="Lutzoni F."/>
            <person name="Magnuson J."/>
            <person name="Mondo S."/>
            <person name="Nolan M."/>
            <person name="Ohm R."/>
            <person name="Pangilinan J."/>
            <person name="Park H.-J."/>
            <person name="Ramirez L."/>
            <person name="Alfaro M."/>
            <person name="Sun H."/>
            <person name="Tritt A."/>
            <person name="Yoshinaga Y."/>
            <person name="Zwiers L.-H."/>
            <person name="Turgeon B."/>
            <person name="Goodwin S."/>
            <person name="Spatafora J."/>
            <person name="Crous P."/>
            <person name="Grigoriev I."/>
        </authorList>
    </citation>
    <scope>NUCLEOTIDE SEQUENCE [LARGE SCALE GENOMIC DNA]</scope>
    <source>
        <strain evidence="3">CBS 304.66</strain>
    </source>
</reference>